<dbReference type="Proteomes" id="UP000094527">
    <property type="component" value="Unassembled WGS sequence"/>
</dbReference>
<evidence type="ECO:0000256" key="13">
    <source>
        <dbReference type="SAM" id="Coils"/>
    </source>
</evidence>
<keyword evidence="9" id="KW-0007">Acetylation</keyword>
<protein>
    <recommendedName>
        <fullName evidence="4">Sorting nexin-2</fullName>
    </recommendedName>
</protein>
<keyword evidence="7" id="KW-0967">Endosome</keyword>
<dbReference type="SUPFAM" id="SSF103657">
    <property type="entry name" value="BAR/IMD domain-like"/>
    <property type="match status" value="1"/>
</dbReference>
<comment type="subcellular location">
    <subcellularLocation>
        <location evidence="1">Cell projection</location>
    </subcellularLocation>
    <subcellularLocation>
        <location evidence="2">Early endosome membrane</location>
        <topology evidence="2">Peripheral membrane protein</topology>
        <orientation evidence="2">Cytoplasmic side</orientation>
    </subcellularLocation>
</comment>
<feature type="compositionally biased region" description="Basic and acidic residues" evidence="14">
    <location>
        <begin position="79"/>
        <end position="111"/>
    </location>
</feature>
<dbReference type="OrthoDB" id="271164at2759"/>
<evidence type="ECO:0000256" key="10">
    <source>
        <dbReference type="ARBA" id="ARBA00023136"/>
    </source>
</evidence>
<dbReference type="SUPFAM" id="SSF64268">
    <property type="entry name" value="PX domain"/>
    <property type="match status" value="1"/>
</dbReference>
<dbReference type="GO" id="GO:0042995">
    <property type="term" value="C:cell projection"/>
    <property type="evidence" value="ECO:0007669"/>
    <property type="project" value="UniProtKB-SubCell"/>
</dbReference>
<dbReference type="PANTHER" id="PTHR10555">
    <property type="entry name" value="SORTING NEXIN"/>
    <property type="match status" value="1"/>
</dbReference>
<feature type="compositionally biased region" description="Basic and acidic residues" evidence="14">
    <location>
        <begin position="15"/>
        <end position="24"/>
    </location>
</feature>
<sequence length="533" mass="60490">MSEEVETVQNLNVPEIDHSKRNGATDDEDDIFKSAMESPMTDSERTLHGDDEIDLNDDDDDMDSSVGVSSSQSGLPPDVNHDINNDFVKNHVGDNHQTNDHSKQDQSKPYEEEPSQNRQSEAMGGARPQVVEEEDDVPSDPSQYIKISVTDPQKQGEGMSTFIVYRVTTRTNIALFRRKEFAVWRRFSDFLGLHYKLAEKYLKKGRIVPPAPEKNMIGTTKIKMGGQGENAGPTGANAQHGGDFVERRRASLERFLNRVGSNPVLRVDPDFRDFLEIDTDLPKATSTSAFSGAGVVRLFNKVGETVNKISYRMDEADPWFEERIQNIEALENQLRKVHSSIELLVVYRRDLAAATGNFSKSAAILSNAEEHTGLARALAQLSDVEDKVEQMHTDQANSDYYLFSELFRDYISLIGCVKDVFHERVKAFQTLQHAQQTLNKKREIKAKLELQVKTDKLAQAREEVVEWEGKVERSQAEFDSISNVIKKELELFETSRVKEFKKVILKYLESLLTHQQDLLKYWEAFLPEAKAVV</sequence>
<keyword evidence="11" id="KW-0966">Cell projection</keyword>
<evidence type="ECO:0000256" key="7">
    <source>
        <dbReference type="ARBA" id="ARBA00022753"/>
    </source>
</evidence>
<dbReference type="Gene3D" id="1.20.1270.60">
    <property type="entry name" value="Arfaptin homology (AH) domain/BAR domain"/>
    <property type="match status" value="1"/>
</dbReference>
<dbReference type="AlphaFoldDB" id="A0A1D2N4U2"/>
<evidence type="ECO:0000256" key="12">
    <source>
        <dbReference type="ARBA" id="ARBA00045620"/>
    </source>
</evidence>
<dbReference type="Gene3D" id="3.30.1520.10">
    <property type="entry name" value="Phox-like domain"/>
    <property type="match status" value="1"/>
</dbReference>
<evidence type="ECO:0000256" key="8">
    <source>
        <dbReference type="ARBA" id="ARBA00022927"/>
    </source>
</evidence>
<name>A0A1D2N4U2_ORCCI</name>
<evidence type="ECO:0000256" key="4">
    <source>
        <dbReference type="ARBA" id="ARBA00020435"/>
    </source>
</evidence>
<comment type="similarity">
    <text evidence="3">Belongs to the sorting nexin family.</text>
</comment>
<dbReference type="InterPro" id="IPR015404">
    <property type="entry name" value="Vps5_C"/>
</dbReference>
<dbReference type="STRING" id="48709.A0A1D2N4U2"/>
<evidence type="ECO:0000256" key="2">
    <source>
        <dbReference type="ARBA" id="ARBA00004469"/>
    </source>
</evidence>
<comment type="function">
    <text evidence="12">Involved in several stages of intracellular trafficking. Interacts with membranes containing phosphatidylinositol 3-phosphate (PtdIns(3P)) or phosphatidylinositol 3,5-bisphosphate (PtdIns(3,5)P2). Acts in part as component of the retromer membrane-deforming SNX-BAR subcomplex. The SNX-BAR retromer mediates retrograde transport of cargo proteins from endosomes to the trans-Golgi network (TGN) and is involved in endosome-to-plasma membrane transport for cargo protein recycling. The SNX-BAR subcomplex functions to deform the donor membrane into a tubular profile called endosome-to-TGN transport carrier (ETC). Can sense membrane curvature and has in vitro vesicle-to-membrane remodeling activity. Required for retrograde endosome-to-TGN transport of TGN38. Promotes KALRN- and RHOG-dependent but retromer-independent membrane remodeling such as lamellipodium formation; the function is dependent on GEF activity of KALRN.</text>
</comment>
<dbReference type="InterPro" id="IPR027267">
    <property type="entry name" value="AH/BAR_dom_sf"/>
</dbReference>
<reference evidence="16 17" key="1">
    <citation type="journal article" date="2016" name="Genome Biol. Evol.">
        <title>Gene Family Evolution Reflects Adaptation to Soil Environmental Stressors in the Genome of the Collembolan Orchesella cincta.</title>
        <authorList>
            <person name="Faddeeva-Vakhrusheva A."/>
            <person name="Derks M.F."/>
            <person name="Anvar S.Y."/>
            <person name="Agamennone V."/>
            <person name="Suring W."/>
            <person name="Smit S."/>
            <person name="van Straalen N.M."/>
            <person name="Roelofs D."/>
        </authorList>
    </citation>
    <scope>NUCLEOTIDE SEQUENCE [LARGE SCALE GENOMIC DNA]</scope>
    <source>
        <tissue evidence="16">Mixed pool</tissue>
    </source>
</reference>
<evidence type="ECO:0000256" key="1">
    <source>
        <dbReference type="ARBA" id="ARBA00004316"/>
    </source>
</evidence>
<evidence type="ECO:0000256" key="5">
    <source>
        <dbReference type="ARBA" id="ARBA00022448"/>
    </source>
</evidence>
<evidence type="ECO:0000259" key="15">
    <source>
        <dbReference type="PROSITE" id="PS50195"/>
    </source>
</evidence>
<evidence type="ECO:0000256" key="14">
    <source>
        <dbReference type="SAM" id="MobiDB-lite"/>
    </source>
</evidence>
<dbReference type="Pfam" id="PF09325">
    <property type="entry name" value="Vps5"/>
    <property type="match status" value="1"/>
</dbReference>
<comment type="caution">
    <text evidence="16">The sequence shown here is derived from an EMBL/GenBank/DDBJ whole genome shotgun (WGS) entry which is preliminary data.</text>
</comment>
<evidence type="ECO:0000256" key="9">
    <source>
        <dbReference type="ARBA" id="ARBA00022990"/>
    </source>
</evidence>
<evidence type="ECO:0000256" key="6">
    <source>
        <dbReference type="ARBA" id="ARBA00022553"/>
    </source>
</evidence>
<dbReference type="PANTHER" id="PTHR10555:SF170">
    <property type="entry name" value="FI18122P1"/>
    <property type="match status" value="1"/>
</dbReference>
<dbReference type="PROSITE" id="PS50195">
    <property type="entry name" value="PX"/>
    <property type="match status" value="1"/>
</dbReference>
<dbReference type="Pfam" id="PF00787">
    <property type="entry name" value="PX"/>
    <property type="match status" value="1"/>
</dbReference>
<evidence type="ECO:0000313" key="16">
    <source>
        <dbReference type="EMBL" id="ODN00297.1"/>
    </source>
</evidence>
<dbReference type="FunFam" id="1.20.1270.60:FF:000012">
    <property type="entry name" value="Sorting nexin 2"/>
    <property type="match status" value="1"/>
</dbReference>
<accession>A0A1D2N4U2</accession>
<feature type="compositionally biased region" description="Acidic residues" evidence="14">
    <location>
        <begin position="51"/>
        <end position="63"/>
    </location>
</feature>
<evidence type="ECO:0000256" key="3">
    <source>
        <dbReference type="ARBA" id="ARBA00010883"/>
    </source>
</evidence>
<dbReference type="GO" id="GO:0031901">
    <property type="term" value="C:early endosome membrane"/>
    <property type="evidence" value="ECO:0007669"/>
    <property type="project" value="UniProtKB-SubCell"/>
</dbReference>
<dbReference type="EMBL" id="LJIJ01000217">
    <property type="protein sequence ID" value="ODN00297.1"/>
    <property type="molecule type" value="Genomic_DNA"/>
</dbReference>
<keyword evidence="17" id="KW-1185">Reference proteome</keyword>
<dbReference type="CDD" id="cd06859">
    <property type="entry name" value="PX_SNX1_2_like"/>
    <property type="match status" value="1"/>
</dbReference>
<keyword evidence="5" id="KW-0813">Transport</keyword>
<feature type="coiled-coil region" evidence="13">
    <location>
        <begin position="431"/>
        <end position="477"/>
    </location>
</feature>
<keyword evidence="8" id="KW-0653">Protein transport</keyword>
<dbReference type="GO" id="GO:0034498">
    <property type="term" value="P:early endosome to Golgi transport"/>
    <property type="evidence" value="ECO:0007669"/>
    <property type="project" value="TreeGrafter"/>
</dbReference>
<keyword evidence="10" id="KW-0472">Membrane</keyword>
<dbReference type="GO" id="GO:0005829">
    <property type="term" value="C:cytosol"/>
    <property type="evidence" value="ECO:0007669"/>
    <property type="project" value="GOC"/>
</dbReference>
<gene>
    <name evidence="16" type="ORF">Ocin01_06385</name>
</gene>
<proteinExistence type="inferred from homology"/>
<evidence type="ECO:0000256" key="11">
    <source>
        <dbReference type="ARBA" id="ARBA00023273"/>
    </source>
</evidence>
<feature type="compositionally biased region" description="Low complexity" evidence="14">
    <location>
        <begin position="64"/>
        <end position="73"/>
    </location>
</feature>
<dbReference type="SMART" id="SM00312">
    <property type="entry name" value="PX"/>
    <property type="match status" value="1"/>
</dbReference>
<dbReference type="InterPro" id="IPR001683">
    <property type="entry name" value="PX_dom"/>
</dbReference>
<dbReference type="FunFam" id="3.30.1520.10:FF:000016">
    <property type="entry name" value="Sorting nexin 2"/>
    <property type="match status" value="1"/>
</dbReference>
<dbReference type="GO" id="GO:0035091">
    <property type="term" value="F:phosphatidylinositol binding"/>
    <property type="evidence" value="ECO:0007669"/>
    <property type="project" value="InterPro"/>
</dbReference>
<evidence type="ECO:0000313" key="17">
    <source>
        <dbReference type="Proteomes" id="UP000094527"/>
    </source>
</evidence>
<dbReference type="CDD" id="cd07623">
    <property type="entry name" value="BAR_SNX1_2"/>
    <property type="match status" value="1"/>
</dbReference>
<dbReference type="OMA" id="LWETFLM"/>
<feature type="region of interest" description="Disordered" evidence="14">
    <location>
        <begin position="1"/>
        <end position="152"/>
    </location>
</feature>
<feature type="domain" description="PX" evidence="15">
    <location>
        <begin position="143"/>
        <end position="281"/>
    </location>
</feature>
<dbReference type="InterPro" id="IPR036871">
    <property type="entry name" value="PX_dom_sf"/>
</dbReference>
<dbReference type="GO" id="GO:0015031">
    <property type="term" value="P:protein transport"/>
    <property type="evidence" value="ECO:0007669"/>
    <property type="project" value="UniProtKB-KW"/>
</dbReference>
<keyword evidence="6" id="KW-0597">Phosphoprotein</keyword>
<organism evidence="16 17">
    <name type="scientific">Orchesella cincta</name>
    <name type="common">Springtail</name>
    <name type="synonym">Podura cincta</name>
    <dbReference type="NCBI Taxonomy" id="48709"/>
    <lineage>
        <taxon>Eukaryota</taxon>
        <taxon>Metazoa</taxon>
        <taxon>Ecdysozoa</taxon>
        <taxon>Arthropoda</taxon>
        <taxon>Hexapoda</taxon>
        <taxon>Collembola</taxon>
        <taxon>Entomobryomorpha</taxon>
        <taxon>Entomobryoidea</taxon>
        <taxon>Orchesellidae</taxon>
        <taxon>Orchesellinae</taxon>
        <taxon>Orchesella</taxon>
    </lineage>
</organism>
<keyword evidence="13" id="KW-0175">Coiled coil</keyword>